<dbReference type="InterPro" id="IPR036318">
    <property type="entry name" value="FAD-bd_PCMH-like_sf"/>
</dbReference>
<evidence type="ECO:0000256" key="4">
    <source>
        <dbReference type="ARBA" id="ARBA00022827"/>
    </source>
</evidence>
<keyword evidence="4" id="KW-0274">FAD</keyword>
<keyword evidence="6" id="KW-0732">Signal</keyword>
<dbReference type="InterPro" id="IPR006094">
    <property type="entry name" value="Oxid_FAD_bind_N"/>
</dbReference>
<keyword evidence="9" id="KW-1185">Reference proteome</keyword>
<dbReference type="STRING" id="177199.A0A420Y4U5"/>
<keyword evidence="5" id="KW-0560">Oxidoreductase</keyword>
<dbReference type="Proteomes" id="UP000275385">
    <property type="component" value="Unassembled WGS sequence"/>
</dbReference>
<dbReference type="OrthoDB" id="9983560at2759"/>
<evidence type="ECO:0000259" key="7">
    <source>
        <dbReference type="PROSITE" id="PS51387"/>
    </source>
</evidence>
<dbReference type="PANTHER" id="PTHR42973">
    <property type="entry name" value="BINDING OXIDOREDUCTASE, PUTATIVE (AFU_ORTHOLOGUE AFUA_1G17690)-RELATED"/>
    <property type="match status" value="1"/>
</dbReference>
<dbReference type="InterPro" id="IPR016169">
    <property type="entry name" value="FAD-bd_PCMH_sub2"/>
</dbReference>
<dbReference type="Gene3D" id="3.30.465.10">
    <property type="match status" value="2"/>
</dbReference>
<dbReference type="PANTHER" id="PTHR42973:SF39">
    <property type="entry name" value="FAD-BINDING PCMH-TYPE DOMAIN-CONTAINING PROTEIN"/>
    <property type="match status" value="1"/>
</dbReference>
<comment type="caution">
    <text evidence="8">The sequence shown here is derived from an EMBL/GenBank/DDBJ whole genome shotgun (WGS) entry which is preliminary data.</text>
</comment>
<organism evidence="8 9">
    <name type="scientific">Coniochaeta pulveracea</name>
    <dbReference type="NCBI Taxonomy" id="177199"/>
    <lineage>
        <taxon>Eukaryota</taxon>
        <taxon>Fungi</taxon>
        <taxon>Dikarya</taxon>
        <taxon>Ascomycota</taxon>
        <taxon>Pezizomycotina</taxon>
        <taxon>Sordariomycetes</taxon>
        <taxon>Sordariomycetidae</taxon>
        <taxon>Coniochaetales</taxon>
        <taxon>Coniochaetaceae</taxon>
        <taxon>Coniochaeta</taxon>
    </lineage>
</organism>
<accession>A0A420Y4U5</accession>
<name>A0A420Y4U5_9PEZI</name>
<proteinExistence type="inferred from homology"/>
<dbReference type="GO" id="GO:0016491">
    <property type="term" value="F:oxidoreductase activity"/>
    <property type="evidence" value="ECO:0007669"/>
    <property type="project" value="UniProtKB-KW"/>
</dbReference>
<dbReference type="EMBL" id="QVQW01000049">
    <property type="protein sequence ID" value="RKU42914.1"/>
    <property type="molecule type" value="Genomic_DNA"/>
</dbReference>
<dbReference type="SUPFAM" id="SSF56176">
    <property type="entry name" value="FAD-binding/transporter-associated domain-like"/>
    <property type="match status" value="1"/>
</dbReference>
<dbReference type="InterPro" id="IPR012951">
    <property type="entry name" value="BBE"/>
</dbReference>
<comment type="similarity">
    <text evidence="2">Belongs to the oxygen-dependent FAD-linked oxidoreductase family.</text>
</comment>
<gene>
    <name evidence="8" type="ORF">DL546_002478</name>
</gene>
<dbReference type="Pfam" id="PF08031">
    <property type="entry name" value="BBE"/>
    <property type="match status" value="1"/>
</dbReference>
<dbReference type="PROSITE" id="PS51387">
    <property type="entry name" value="FAD_PCMH"/>
    <property type="match status" value="1"/>
</dbReference>
<evidence type="ECO:0000256" key="6">
    <source>
        <dbReference type="SAM" id="SignalP"/>
    </source>
</evidence>
<keyword evidence="3" id="KW-0285">Flavoprotein</keyword>
<dbReference type="InterPro" id="IPR050416">
    <property type="entry name" value="FAD-linked_Oxidoreductase"/>
</dbReference>
<dbReference type="AlphaFoldDB" id="A0A420Y4U5"/>
<evidence type="ECO:0000256" key="3">
    <source>
        <dbReference type="ARBA" id="ARBA00022630"/>
    </source>
</evidence>
<feature type="chain" id="PRO_5019584502" description="FAD-binding PCMH-type domain-containing protein" evidence="6">
    <location>
        <begin position="23"/>
        <end position="574"/>
    </location>
</feature>
<comment type="cofactor">
    <cofactor evidence="1">
        <name>FAD</name>
        <dbReference type="ChEBI" id="CHEBI:57692"/>
    </cofactor>
</comment>
<evidence type="ECO:0000256" key="5">
    <source>
        <dbReference type="ARBA" id="ARBA00023002"/>
    </source>
</evidence>
<dbReference type="InterPro" id="IPR016166">
    <property type="entry name" value="FAD-bd_PCMH"/>
</dbReference>
<evidence type="ECO:0000256" key="1">
    <source>
        <dbReference type="ARBA" id="ARBA00001974"/>
    </source>
</evidence>
<sequence length="574" mass="63478">MKSPVLPMVLSSFLLFASRVAGGVAAQACHCPPEDSCWPSETKWAQLNSTVSGRLVKVVPIGSVCHDPDYDEAKCTELKANWDEVETHYESTSSLMTAYTTGETCDPFAPRDSPCTVGNYNSYTVDATETSHVQAALEFAKSNDIRFIVRNTGHDFWGRSIGHGGLAVRISNFKDYNVFNYSSPYYNGPAMKMGAGMMGFEAQKALEPHGLVMVAGYCPSVSPAGGYVQGGGHSPLSSHFGLAADQTLAYEVITADGKLITASRTEHPDLFFALNGGGAGTWGVVVSMTVRVYPLLPMAAAQMFIDPSTMSQDAFWAMVDKFYSLIPSFTDQGAYITYAFGPSHFGLFPFSAYNKTAAEVETMLKPFTDYLATNNIKPLFTTYSQQATYLEHVEANFAKSQPTKEWPSGGRMMTRDVLETPARRAKLVDTMRRIVATGALTSSTTMHPVDRIGNPTSLHPAWRDTHALVIMTWPWQNNAKELMDSKVKLFAEELSPMLIEVAPESASYSNEADMFMKEWRKEMYGPNWTKLLAIKEKYDPEGVFWSLHTPGADNWSVDAKGRMCRRTCKQKDYF</sequence>
<protein>
    <recommendedName>
        <fullName evidence="7">FAD-binding PCMH-type domain-containing protein</fullName>
    </recommendedName>
</protein>
<feature type="signal peptide" evidence="6">
    <location>
        <begin position="1"/>
        <end position="22"/>
    </location>
</feature>
<evidence type="ECO:0000256" key="2">
    <source>
        <dbReference type="ARBA" id="ARBA00005466"/>
    </source>
</evidence>
<dbReference type="Pfam" id="PF01565">
    <property type="entry name" value="FAD_binding_4"/>
    <property type="match status" value="1"/>
</dbReference>
<feature type="domain" description="FAD-binding PCMH-type" evidence="7">
    <location>
        <begin position="117"/>
        <end position="295"/>
    </location>
</feature>
<reference evidence="8 9" key="1">
    <citation type="submission" date="2018-08" db="EMBL/GenBank/DDBJ databases">
        <title>Draft genome of the lignicolous fungus Coniochaeta pulveracea.</title>
        <authorList>
            <person name="Borstlap C.J."/>
            <person name="De Witt R.N."/>
            <person name="Botha A."/>
            <person name="Volschenk H."/>
        </authorList>
    </citation>
    <scope>NUCLEOTIDE SEQUENCE [LARGE SCALE GENOMIC DNA]</scope>
    <source>
        <strain evidence="8 9">CAB683</strain>
    </source>
</reference>
<evidence type="ECO:0000313" key="8">
    <source>
        <dbReference type="EMBL" id="RKU42914.1"/>
    </source>
</evidence>
<evidence type="ECO:0000313" key="9">
    <source>
        <dbReference type="Proteomes" id="UP000275385"/>
    </source>
</evidence>
<dbReference type="GO" id="GO:0071949">
    <property type="term" value="F:FAD binding"/>
    <property type="evidence" value="ECO:0007669"/>
    <property type="project" value="InterPro"/>
</dbReference>